<feature type="region of interest" description="Disordered" evidence="1">
    <location>
        <begin position="43"/>
        <end position="112"/>
    </location>
</feature>
<keyword evidence="3" id="KW-1185">Reference proteome</keyword>
<evidence type="ECO:0000313" key="2">
    <source>
        <dbReference type="EMBL" id="KAJ1097253.1"/>
    </source>
</evidence>
<gene>
    <name evidence="2" type="ORF">NDU88_002378</name>
</gene>
<dbReference type="AlphaFoldDB" id="A0AAV7M201"/>
<evidence type="ECO:0000256" key="1">
    <source>
        <dbReference type="SAM" id="MobiDB-lite"/>
    </source>
</evidence>
<evidence type="ECO:0000313" key="3">
    <source>
        <dbReference type="Proteomes" id="UP001066276"/>
    </source>
</evidence>
<dbReference type="Proteomes" id="UP001066276">
    <property type="component" value="Chromosome 10"/>
</dbReference>
<proteinExistence type="predicted"/>
<feature type="region of interest" description="Disordered" evidence="1">
    <location>
        <begin position="136"/>
        <end position="196"/>
    </location>
</feature>
<name>A0AAV7M201_PLEWA</name>
<comment type="caution">
    <text evidence="2">The sequence shown here is derived from an EMBL/GenBank/DDBJ whole genome shotgun (WGS) entry which is preliminary data.</text>
</comment>
<organism evidence="2 3">
    <name type="scientific">Pleurodeles waltl</name>
    <name type="common">Iberian ribbed newt</name>
    <dbReference type="NCBI Taxonomy" id="8319"/>
    <lineage>
        <taxon>Eukaryota</taxon>
        <taxon>Metazoa</taxon>
        <taxon>Chordata</taxon>
        <taxon>Craniata</taxon>
        <taxon>Vertebrata</taxon>
        <taxon>Euteleostomi</taxon>
        <taxon>Amphibia</taxon>
        <taxon>Batrachia</taxon>
        <taxon>Caudata</taxon>
        <taxon>Salamandroidea</taxon>
        <taxon>Salamandridae</taxon>
        <taxon>Pleurodelinae</taxon>
        <taxon>Pleurodeles</taxon>
    </lineage>
</organism>
<accession>A0AAV7M201</accession>
<protein>
    <submittedName>
        <fullName evidence="2">Uncharacterized protein</fullName>
    </submittedName>
</protein>
<dbReference type="EMBL" id="JANPWB010000014">
    <property type="protein sequence ID" value="KAJ1097253.1"/>
    <property type="molecule type" value="Genomic_DNA"/>
</dbReference>
<sequence>MRIHDTGRVSLVRVDHLSPGVVPESKLVQLLSWRTHREIMVPGVPAGTGQRRPRGHTQVSARPGAGSRTLRAPFSSRSSAPDDLLKRGRGSSIRCQCPAVPRNRPADSRGRPALESPILSAAVRVCGLPPGPSTGVLGGVSPLGPLRQPRSVPAGRGRHDARSAITAGGRIPLRRGSVPRSALLTNGGRHSRAPDF</sequence>
<reference evidence="2" key="1">
    <citation type="journal article" date="2022" name="bioRxiv">
        <title>Sequencing and chromosome-scale assembly of the giantPleurodeles waltlgenome.</title>
        <authorList>
            <person name="Brown T."/>
            <person name="Elewa A."/>
            <person name="Iarovenko S."/>
            <person name="Subramanian E."/>
            <person name="Araus A.J."/>
            <person name="Petzold A."/>
            <person name="Susuki M."/>
            <person name="Suzuki K.-i.T."/>
            <person name="Hayashi T."/>
            <person name="Toyoda A."/>
            <person name="Oliveira C."/>
            <person name="Osipova E."/>
            <person name="Leigh N.D."/>
            <person name="Simon A."/>
            <person name="Yun M.H."/>
        </authorList>
    </citation>
    <scope>NUCLEOTIDE SEQUENCE</scope>
    <source>
        <strain evidence="2">20211129_DDA</strain>
        <tissue evidence="2">Liver</tissue>
    </source>
</reference>